<reference evidence="1 2" key="1">
    <citation type="submission" date="2019-08" db="EMBL/GenBank/DDBJ databases">
        <authorList>
            <person name="Liang Q."/>
        </authorList>
    </citation>
    <scope>NUCLEOTIDE SEQUENCE [LARGE SCALE GENOMIC DNA]</scope>
    <source>
        <strain evidence="1 2">V1718</strain>
    </source>
</reference>
<dbReference type="AlphaFoldDB" id="A0A5B8XM92"/>
<sequence length="264" mass="28164">MNKKMLVFGWFLLLVFGCAEKLGLPENKDEAKPTELPAGADVISCEGQPDAPSLCDWLGSADTVVWGRLLEVKMAAFPAVVATDNSQIVNECDGPVNGALELVLSVEEVYHGSPGDTVTIRVGHHQLDEWEPRPFFAPRSEEIEWTTSSPGLKAGDHIGAALYQSPTGDMWGLLGGILFADGEDGRLVTTERTYCQEPAPVGLAGLTRAELGEAVLACPTELSTVAIARAEKMDSVWESAPYAYAGMCFGSTEPATNATDTDSD</sequence>
<dbReference type="EMBL" id="CP042467">
    <property type="protein sequence ID" value="QED26675.1"/>
    <property type="molecule type" value="Genomic_DNA"/>
</dbReference>
<protein>
    <submittedName>
        <fullName evidence="1">Uncharacterized protein</fullName>
    </submittedName>
</protein>
<proteinExistence type="predicted"/>
<dbReference type="RefSeq" id="WP_146958317.1">
    <property type="nucleotide sequence ID" value="NZ_CP042467.1"/>
</dbReference>
<accession>A0A5B8XM92</accession>
<organism evidence="1 2">
    <name type="scientific">Microvenator marinus</name>
    <dbReference type="NCBI Taxonomy" id="2600177"/>
    <lineage>
        <taxon>Bacteria</taxon>
        <taxon>Deltaproteobacteria</taxon>
        <taxon>Bradymonadales</taxon>
        <taxon>Microvenatoraceae</taxon>
        <taxon>Microvenator</taxon>
    </lineage>
</organism>
<name>A0A5B8XM92_9DELT</name>
<dbReference type="OrthoDB" id="4527744at2"/>
<evidence type="ECO:0000313" key="2">
    <source>
        <dbReference type="Proteomes" id="UP000321595"/>
    </source>
</evidence>
<evidence type="ECO:0000313" key="1">
    <source>
        <dbReference type="EMBL" id="QED26675.1"/>
    </source>
</evidence>
<dbReference type="KEGG" id="bbae:FRD01_05325"/>
<keyword evidence="2" id="KW-1185">Reference proteome</keyword>
<gene>
    <name evidence="1" type="ORF">FRD01_05325</name>
</gene>
<dbReference type="Proteomes" id="UP000321595">
    <property type="component" value="Chromosome"/>
</dbReference>
<dbReference type="PROSITE" id="PS51257">
    <property type="entry name" value="PROKAR_LIPOPROTEIN"/>
    <property type="match status" value="1"/>
</dbReference>